<gene>
    <name evidence="9" type="ORF">GPY61_19390</name>
</gene>
<dbReference type="Proteomes" id="UP000443353">
    <property type="component" value="Unassembled WGS sequence"/>
</dbReference>
<feature type="active site" description="Proton donor" evidence="4">
    <location>
        <position position="235"/>
    </location>
</feature>
<protein>
    <submittedName>
        <fullName evidence="9">Family 43 glycosylhydrolase</fullName>
    </submittedName>
</protein>
<dbReference type="Gene3D" id="2.115.10.20">
    <property type="entry name" value="Glycosyl hydrolase domain, family 43"/>
    <property type="match status" value="1"/>
</dbReference>
<keyword evidence="10" id="KW-1185">Reference proteome</keyword>
<feature type="chain" id="PRO_5030719338" evidence="7">
    <location>
        <begin position="25"/>
        <end position="563"/>
    </location>
</feature>
<keyword evidence="2 6" id="KW-0378">Hydrolase</keyword>
<dbReference type="InterPro" id="IPR041542">
    <property type="entry name" value="GH43_C2"/>
</dbReference>
<dbReference type="Gene3D" id="2.60.120.200">
    <property type="match status" value="1"/>
</dbReference>
<evidence type="ECO:0000256" key="7">
    <source>
        <dbReference type="SAM" id="SignalP"/>
    </source>
</evidence>
<keyword evidence="3 6" id="KW-0326">Glycosidase</keyword>
<evidence type="ECO:0000313" key="9">
    <source>
        <dbReference type="EMBL" id="MVW62103.1"/>
    </source>
</evidence>
<proteinExistence type="inferred from homology"/>
<dbReference type="PANTHER" id="PTHR42812:SF12">
    <property type="entry name" value="BETA-XYLOSIDASE-RELATED"/>
    <property type="match status" value="1"/>
</dbReference>
<dbReference type="InterPro" id="IPR051795">
    <property type="entry name" value="Glycosyl_Hydrlase_43"/>
</dbReference>
<dbReference type="PROSITE" id="PS51257">
    <property type="entry name" value="PROKAR_LIPOPROTEIN"/>
    <property type="match status" value="1"/>
</dbReference>
<keyword evidence="7" id="KW-0732">Signal</keyword>
<feature type="active site" description="Proton acceptor" evidence="4">
    <location>
        <position position="66"/>
    </location>
</feature>
<organism evidence="9 10">
    <name type="scientific">Massilia cellulosiltytica</name>
    <dbReference type="NCBI Taxonomy" id="2683234"/>
    <lineage>
        <taxon>Bacteria</taxon>
        <taxon>Pseudomonadati</taxon>
        <taxon>Pseudomonadota</taxon>
        <taxon>Betaproteobacteria</taxon>
        <taxon>Burkholderiales</taxon>
        <taxon>Oxalobacteraceae</taxon>
        <taxon>Telluria group</taxon>
        <taxon>Massilia</taxon>
    </lineage>
</organism>
<evidence type="ECO:0000256" key="3">
    <source>
        <dbReference type="ARBA" id="ARBA00023295"/>
    </source>
</evidence>
<dbReference type="AlphaFoldDB" id="A0A7X3K8M5"/>
<evidence type="ECO:0000256" key="6">
    <source>
        <dbReference type="RuleBase" id="RU361187"/>
    </source>
</evidence>
<evidence type="ECO:0000259" key="8">
    <source>
        <dbReference type="Pfam" id="PF17851"/>
    </source>
</evidence>
<dbReference type="SUPFAM" id="SSF75005">
    <property type="entry name" value="Arabinanase/levansucrase/invertase"/>
    <property type="match status" value="1"/>
</dbReference>
<reference evidence="9 10" key="1">
    <citation type="submission" date="2019-12" db="EMBL/GenBank/DDBJ databases">
        <authorList>
            <person name="Li C."/>
            <person name="Zhao J."/>
        </authorList>
    </citation>
    <scope>NUCLEOTIDE SEQUENCE [LARGE SCALE GENOMIC DNA]</scope>
    <source>
        <strain evidence="9 10">NEAU-DD11</strain>
    </source>
</reference>
<evidence type="ECO:0000256" key="1">
    <source>
        <dbReference type="ARBA" id="ARBA00009865"/>
    </source>
</evidence>
<dbReference type="PANTHER" id="PTHR42812">
    <property type="entry name" value="BETA-XYLOSIDASE"/>
    <property type="match status" value="1"/>
</dbReference>
<sequence length="563" mass="61037">MKKETVLPASRLTIAVLLAAAAVAGCRTVAAPAQPQAPAGLAAAPWIADLGDGRYRNPILHADYSDPDAIRVGDTFYMTASSFNNAPGLPLLESPDLVNWTLVGHALPRLEPADVFDRPQYGKGVWAPTLRWHDGRFWIFYPDPDYGVYVTTAEHFAGPWTPPRLLLAGRGIIDPAPLWDDDGKAYLVHAWAKSRSGINNVLTLRRMDPQATRLLDDGGKIIIDGGRYPGYHTVEGPKLYKANGYYYVFAPAGGVEMGWQAVFRSRSIDGPYEARRVMDQGDTPINGPHQGAWVDAPDGKDWFVHFQDKGAYGRVIHLQPMRWQDGWPVIGAPGRTPGVGEPVNTYAKPVQGFGPAAPATSDAFDGPALGLQWQWGANPAPGWYSLTDNPGHLRLATQVVPEADGFVRAAGAILTQKVPASRFVVETRVRLKGAVDGDRAGLIVNAMQYGWVGLRRSGGKTELVRTVCGPFGPRCREESTVVLPDAPDEVVLRMSMYETAFVGFSYSVDGRAFKPAGDPFPVTRGTWVGAQVGLFSVGARARTQPSYLEADYFNVTAPGVGPY</sequence>
<feature type="site" description="Important for catalytic activity, responsible for pKa modulation of the active site Glu and correct orientation of both the proton donor and substrate" evidence="5">
    <location>
        <position position="174"/>
    </location>
</feature>
<evidence type="ECO:0000313" key="10">
    <source>
        <dbReference type="Proteomes" id="UP000443353"/>
    </source>
</evidence>
<evidence type="ECO:0000256" key="4">
    <source>
        <dbReference type="PIRSR" id="PIRSR606710-1"/>
    </source>
</evidence>
<evidence type="ECO:0000256" key="2">
    <source>
        <dbReference type="ARBA" id="ARBA00022801"/>
    </source>
</evidence>
<accession>A0A7X3K8M5</accession>
<comment type="caution">
    <text evidence="9">The sequence shown here is derived from an EMBL/GenBank/DDBJ whole genome shotgun (WGS) entry which is preliminary data.</text>
</comment>
<evidence type="ECO:0000256" key="5">
    <source>
        <dbReference type="PIRSR" id="PIRSR606710-2"/>
    </source>
</evidence>
<comment type="similarity">
    <text evidence="1 6">Belongs to the glycosyl hydrolase 43 family.</text>
</comment>
<dbReference type="InterPro" id="IPR013320">
    <property type="entry name" value="ConA-like_dom_sf"/>
</dbReference>
<dbReference type="GO" id="GO:0004553">
    <property type="term" value="F:hydrolase activity, hydrolyzing O-glycosyl compounds"/>
    <property type="evidence" value="ECO:0007669"/>
    <property type="project" value="InterPro"/>
</dbReference>
<dbReference type="InterPro" id="IPR023296">
    <property type="entry name" value="Glyco_hydro_beta-prop_sf"/>
</dbReference>
<dbReference type="EMBL" id="WSES01000006">
    <property type="protein sequence ID" value="MVW62103.1"/>
    <property type="molecule type" value="Genomic_DNA"/>
</dbReference>
<name>A0A7X3K8M5_9BURK</name>
<feature type="signal peptide" evidence="7">
    <location>
        <begin position="1"/>
        <end position="24"/>
    </location>
</feature>
<dbReference type="CDD" id="cd09001">
    <property type="entry name" value="GH43_FsAxh1-like"/>
    <property type="match status" value="1"/>
</dbReference>
<dbReference type="InterPro" id="IPR006710">
    <property type="entry name" value="Glyco_hydro_43"/>
</dbReference>
<dbReference type="Pfam" id="PF17851">
    <property type="entry name" value="GH43_C2"/>
    <property type="match status" value="1"/>
</dbReference>
<dbReference type="SUPFAM" id="SSF49899">
    <property type="entry name" value="Concanavalin A-like lectins/glucanases"/>
    <property type="match status" value="1"/>
</dbReference>
<dbReference type="GO" id="GO:0005975">
    <property type="term" value="P:carbohydrate metabolic process"/>
    <property type="evidence" value="ECO:0007669"/>
    <property type="project" value="InterPro"/>
</dbReference>
<feature type="domain" description="Beta-xylosidase C-terminal Concanavalin A-like" evidence="8">
    <location>
        <begin position="361"/>
        <end position="555"/>
    </location>
</feature>
<dbReference type="Pfam" id="PF04616">
    <property type="entry name" value="Glyco_hydro_43"/>
    <property type="match status" value="1"/>
</dbReference>